<feature type="region of interest" description="Disordered" evidence="3">
    <location>
        <begin position="148"/>
        <end position="212"/>
    </location>
</feature>
<evidence type="ECO:0000313" key="4">
    <source>
        <dbReference type="EMBL" id="KZS90953.1"/>
    </source>
</evidence>
<evidence type="ECO:0000256" key="2">
    <source>
        <dbReference type="ARBA" id="ARBA00022552"/>
    </source>
</evidence>
<dbReference type="AlphaFoldDB" id="A0A164RWL4"/>
<organism evidence="4 5">
    <name type="scientific">Sistotremastrum niveocremeum HHB9708</name>
    <dbReference type="NCBI Taxonomy" id="1314777"/>
    <lineage>
        <taxon>Eukaryota</taxon>
        <taxon>Fungi</taxon>
        <taxon>Dikarya</taxon>
        <taxon>Basidiomycota</taxon>
        <taxon>Agaricomycotina</taxon>
        <taxon>Agaricomycetes</taxon>
        <taxon>Sistotremastrales</taxon>
        <taxon>Sistotremastraceae</taxon>
        <taxon>Sertulicium</taxon>
        <taxon>Sertulicium niveocremeum</taxon>
    </lineage>
</organism>
<dbReference type="EMBL" id="KV419418">
    <property type="protein sequence ID" value="KZS90953.1"/>
    <property type="molecule type" value="Genomic_DNA"/>
</dbReference>
<gene>
    <name evidence="4" type="ORF">SISNIDRAFT_479340</name>
</gene>
<dbReference type="Pfam" id="PF10273">
    <property type="entry name" value="WGG"/>
    <property type="match status" value="1"/>
</dbReference>
<dbReference type="Proteomes" id="UP000076722">
    <property type="component" value="Unassembled WGS sequence"/>
</dbReference>
<proteinExistence type="inferred from homology"/>
<dbReference type="InterPro" id="IPR019398">
    <property type="entry name" value="Pre-rRNA_process_TSR2"/>
</dbReference>
<dbReference type="STRING" id="1314777.A0A164RWL4"/>
<dbReference type="PANTHER" id="PTHR21250">
    <property type="entry name" value="PRE-RRNA-PROCESSING PROTEIN TSR2 HOMOLOG"/>
    <property type="match status" value="1"/>
</dbReference>
<evidence type="ECO:0008006" key="6">
    <source>
        <dbReference type="Google" id="ProtNLM"/>
    </source>
</evidence>
<feature type="compositionally biased region" description="Acidic residues" evidence="3">
    <location>
        <begin position="154"/>
        <end position="178"/>
    </location>
</feature>
<sequence>MASSSSSSQAQPAVDPRIVLFARGVIAILDVWPALRLAVTESWGGAESAEKRRWMASILIDPFEEYLNTPSVKKDITVHAPDAIYIEEMLLQVMDDEFGAVIEDGSAEKVAKDVVGLWGKILISRVEAEKEVGRLESVQEALKKKKVEFQQQVADDDDEWSDEDSGDEEGDEDEEDGEAPMLLDGAKKEKEKEEDKVDEDGFTTVKKGKSHR</sequence>
<keyword evidence="2" id="KW-0698">rRNA processing</keyword>
<dbReference type="GO" id="GO:0006364">
    <property type="term" value="P:rRNA processing"/>
    <property type="evidence" value="ECO:0007669"/>
    <property type="project" value="UniProtKB-KW"/>
</dbReference>
<feature type="compositionally biased region" description="Basic and acidic residues" evidence="3">
    <location>
        <begin position="185"/>
        <end position="195"/>
    </location>
</feature>
<dbReference type="OrthoDB" id="263560at2759"/>
<comment type="similarity">
    <text evidence="1">Belongs to the TSR2 family.</text>
</comment>
<keyword evidence="5" id="KW-1185">Reference proteome</keyword>
<evidence type="ECO:0000256" key="3">
    <source>
        <dbReference type="SAM" id="MobiDB-lite"/>
    </source>
</evidence>
<name>A0A164RWL4_9AGAM</name>
<evidence type="ECO:0000256" key="1">
    <source>
        <dbReference type="ARBA" id="ARBA00006524"/>
    </source>
</evidence>
<protein>
    <recommendedName>
        <fullName evidence="6">Pre-rRNA-processing protein TSR2</fullName>
    </recommendedName>
</protein>
<reference evidence="4 5" key="1">
    <citation type="journal article" date="2016" name="Mol. Biol. Evol.">
        <title>Comparative Genomics of Early-Diverging Mushroom-Forming Fungi Provides Insights into the Origins of Lignocellulose Decay Capabilities.</title>
        <authorList>
            <person name="Nagy L.G."/>
            <person name="Riley R."/>
            <person name="Tritt A."/>
            <person name="Adam C."/>
            <person name="Daum C."/>
            <person name="Floudas D."/>
            <person name="Sun H."/>
            <person name="Yadav J.S."/>
            <person name="Pangilinan J."/>
            <person name="Larsson K.H."/>
            <person name="Matsuura K."/>
            <person name="Barry K."/>
            <person name="Labutti K."/>
            <person name="Kuo R."/>
            <person name="Ohm R.A."/>
            <person name="Bhattacharya S.S."/>
            <person name="Shirouzu T."/>
            <person name="Yoshinaga Y."/>
            <person name="Martin F.M."/>
            <person name="Grigoriev I.V."/>
            <person name="Hibbett D.S."/>
        </authorList>
    </citation>
    <scope>NUCLEOTIDE SEQUENCE [LARGE SCALE GENOMIC DNA]</scope>
    <source>
        <strain evidence="4 5">HHB9708</strain>
    </source>
</reference>
<accession>A0A164RWL4</accession>
<evidence type="ECO:0000313" key="5">
    <source>
        <dbReference type="Proteomes" id="UP000076722"/>
    </source>
</evidence>